<dbReference type="Pfam" id="PF05437">
    <property type="entry name" value="AzlD"/>
    <property type="match status" value="1"/>
</dbReference>
<keyword evidence="1" id="KW-1133">Transmembrane helix</keyword>
<feature type="transmembrane region" description="Helical" evidence="1">
    <location>
        <begin position="12"/>
        <end position="33"/>
    </location>
</feature>
<evidence type="ECO:0000313" key="3">
    <source>
        <dbReference type="Proteomes" id="UP000295678"/>
    </source>
</evidence>
<proteinExistence type="predicted"/>
<name>A0A4R3MGI6_9HYPH</name>
<dbReference type="InterPro" id="IPR008407">
    <property type="entry name" value="Brnchd-chn_aa_trnsp_AzlD"/>
</dbReference>
<dbReference type="EMBL" id="SMAK01000002">
    <property type="protein sequence ID" value="TCT12731.1"/>
    <property type="molecule type" value="Genomic_DNA"/>
</dbReference>
<dbReference type="AlphaFoldDB" id="A0A4R3MGI6"/>
<evidence type="ECO:0000256" key="1">
    <source>
        <dbReference type="SAM" id="Phobius"/>
    </source>
</evidence>
<keyword evidence="3" id="KW-1185">Reference proteome</keyword>
<reference evidence="2 3" key="1">
    <citation type="submission" date="2019-03" db="EMBL/GenBank/DDBJ databases">
        <title>Genomic Encyclopedia of Type Strains, Phase IV (KMG-IV): sequencing the most valuable type-strain genomes for metagenomic binning, comparative biology and taxonomic classification.</title>
        <authorList>
            <person name="Goeker M."/>
        </authorList>
    </citation>
    <scope>NUCLEOTIDE SEQUENCE [LARGE SCALE GENOMIC DNA]</scope>
    <source>
        <strain evidence="2 3">DSM 19345</strain>
    </source>
</reference>
<gene>
    <name evidence="2" type="ORF">EDC22_102417</name>
</gene>
<accession>A0A4R3MGI6</accession>
<protein>
    <submittedName>
        <fullName evidence="2">Branched-subunit amino acid transport protein AzlD</fullName>
    </submittedName>
</protein>
<organism evidence="2 3">
    <name type="scientific">Tepidamorphus gemmatus</name>
    <dbReference type="NCBI Taxonomy" id="747076"/>
    <lineage>
        <taxon>Bacteria</taxon>
        <taxon>Pseudomonadati</taxon>
        <taxon>Pseudomonadota</taxon>
        <taxon>Alphaproteobacteria</taxon>
        <taxon>Hyphomicrobiales</taxon>
        <taxon>Tepidamorphaceae</taxon>
        <taxon>Tepidamorphus</taxon>
    </lineage>
</organism>
<comment type="caution">
    <text evidence="2">The sequence shown here is derived from an EMBL/GenBank/DDBJ whole genome shotgun (WGS) entry which is preliminary data.</text>
</comment>
<dbReference type="OrthoDB" id="7855510at2"/>
<feature type="transmembrane region" description="Helical" evidence="1">
    <location>
        <begin position="95"/>
        <end position="113"/>
    </location>
</feature>
<sequence>MSAVGVGIGPYLFIAIAGFLATDIWRLLGVLFSVRLDESSESLRWVRAVSTALIAGLVSRLILFPVGDLVMASLTLRLLAVAAGLGAYFLLRRSLFLGIVAGEATLLAGLWLAS</sequence>
<feature type="transmembrane region" description="Helical" evidence="1">
    <location>
        <begin position="69"/>
        <end position="90"/>
    </location>
</feature>
<feature type="transmembrane region" description="Helical" evidence="1">
    <location>
        <begin position="45"/>
        <end position="63"/>
    </location>
</feature>
<keyword evidence="1" id="KW-0812">Transmembrane</keyword>
<evidence type="ECO:0000313" key="2">
    <source>
        <dbReference type="EMBL" id="TCT12731.1"/>
    </source>
</evidence>
<dbReference type="RefSeq" id="WP_132805492.1">
    <property type="nucleotide sequence ID" value="NZ_SMAK01000002.1"/>
</dbReference>
<dbReference type="Proteomes" id="UP000295678">
    <property type="component" value="Unassembled WGS sequence"/>
</dbReference>
<keyword evidence="1" id="KW-0472">Membrane</keyword>